<dbReference type="EMBL" id="CAJOAX010006666">
    <property type="protein sequence ID" value="CAF3987766.1"/>
    <property type="molecule type" value="Genomic_DNA"/>
</dbReference>
<organism evidence="4 5">
    <name type="scientific">Rotaria sordida</name>
    <dbReference type="NCBI Taxonomy" id="392033"/>
    <lineage>
        <taxon>Eukaryota</taxon>
        <taxon>Metazoa</taxon>
        <taxon>Spiralia</taxon>
        <taxon>Gnathifera</taxon>
        <taxon>Rotifera</taxon>
        <taxon>Eurotatoria</taxon>
        <taxon>Bdelloidea</taxon>
        <taxon>Philodinida</taxon>
        <taxon>Philodinidae</taxon>
        <taxon>Rotaria</taxon>
    </lineage>
</organism>
<dbReference type="AlphaFoldDB" id="A0A819N190"/>
<keyword evidence="1" id="KW-0812">Transmembrane</keyword>
<evidence type="ECO:0000313" key="5">
    <source>
        <dbReference type="Proteomes" id="UP000663823"/>
    </source>
</evidence>
<evidence type="ECO:0000313" key="4">
    <source>
        <dbReference type="EMBL" id="CAF3987766.1"/>
    </source>
</evidence>
<evidence type="ECO:0000313" key="3">
    <source>
        <dbReference type="EMBL" id="CAF1112582.1"/>
    </source>
</evidence>
<dbReference type="Proteomes" id="UP000663889">
    <property type="component" value="Unassembled WGS sequence"/>
</dbReference>
<evidence type="ECO:0000313" key="2">
    <source>
        <dbReference type="EMBL" id="CAF1092981.1"/>
    </source>
</evidence>
<feature type="transmembrane region" description="Helical" evidence="1">
    <location>
        <begin position="104"/>
        <end position="132"/>
    </location>
</feature>
<gene>
    <name evidence="4" type="ORF">OTI717_LOCUS28304</name>
    <name evidence="3" type="ORF">RFH988_LOCUS19918</name>
    <name evidence="2" type="ORF">SEV965_LOCUS15462</name>
</gene>
<feature type="transmembrane region" description="Helical" evidence="1">
    <location>
        <begin position="38"/>
        <end position="59"/>
    </location>
</feature>
<dbReference type="OrthoDB" id="10065899at2759"/>
<reference evidence="4" key="1">
    <citation type="submission" date="2021-02" db="EMBL/GenBank/DDBJ databases">
        <authorList>
            <person name="Nowell W R."/>
        </authorList>
    </citation>
    <scope>NUCLEOTIDE SEQUENCE</scope>
</reference>
<feature type="transmembrane region" description="Helical" evidence="1">
    <location>
        <begin position="79"/>
        <end position="97"/>
    </location>
</feature>
<dbReference type="Proteomes" id="UP000663823">
    <property type="component" value="Unassembled WGS sequence"/>
</dbReference>
<evidence type="ECO:0000256" key="1">
    <source>
        <dbReference type="SAM" id="Phobius"/>
    </source>
</evidence>
<dbReference type="Proteomes" id="UP000663882">
    <property type="component" value="Unassembled WGS sequence"/>
</dbReference>
<accession>A0A819N190</accession>
<comment type="caution">
    <text evidence="4">The sequence shown here is derived from an EMBL/GenBank/DDBJ whole genome shotgun (WGS) entry which is preliminary data.</text>
</comment>
<dbReference type="EMBL" id="CAJNOU010000809">
    <property type="protein sequence ID" value="CAF1092981.1"/>
    <property type="molecule type" value="Genomic_DNA"/>
</dbReference>
<sequence>MQYEQGSEKVDMINTPYIPVSRPLLLNEDPEIRRTRKILIIILGVCLALSVVGMISAVSGSEVRHGMQDGRRGVEMGQSVIAILFYSFGIFVAHRYYQTGLRVFAWLGIIELVIFSIIIIVIICFAITATAAANITDDDMNKSILIGASVAIFFVIIICIACLILTIIIVKFAFKLARLIDAKKYLTIQQI</sequence>
<name>A0A819N190_9BILA</name>
<proteinExistence type="predicted"/>
<protein>
    <submittedName>
        <fullName evidence="4">Uncharacterized protein</fullName>
    </submittedName>
</protein>
<keyword evidence="1" id="KW-0472">Membrane</keyword>
<feature type="transmembrane region" description="Helical" evidence="1">
    <location>
        <begin position="144"/>
        <end position="174"/>
    </location>
</feature>
<dbReference type="EMBL" id="CAJNOO010001192">
    <property type="protein sequence ID" value="CAF1112582.1"/>
    <property type="molecule type" value="Genomic_DNA"/>
</dbReference>
<keyword evidence="1" id="KW-1133">Transmembrane helix</keyword>